<protein>
    <submittedName>
        <fullName evidence="1">Uncharacterized protein</fullName>
    </submittedName>
</protein>
<evidence type="ECO:0000313" key="1">
    <source>
        <dbReference type="EMBL" id="JAH46420.1"/>
    </source>
</evidence>
<organism evidence="1">
    <name type="scientific">Anguilla anguilla</name>
    <name type="common">European freshwater eel</name>
    <name type="synonym">Muraena anguilla</name>
    <dbReference type="NCBI Taxonomy" id="7936"/>
    <lineage>
        <taxon>Eukaryota</taxon>
        <taxon>Metazoa</taxon>
        <taxon>Chordata</taxon>
        <taxon>Craniata</taxon>
        <taxon>Vertebrata</taxon>
        <taxon>Euteleostomi</taxon>
        <taxon>Actinopterygii</taxon>
        <taxon>Neopterygii</taxon>
        <taxon>Teleostei</taxon>
        <taxon>Anguilliformes</taxon>
        <taxon>Anguillidae</taxon>
        <taxon>Anguilla</taxon>
    </lineage>
</organism>
<dbReference type="AlphaFoldDB" id="A0A0E9T0H6"/>
<proteinExistence type="predicted"/>
<accession>A0A0E9T0H6</accession>
<reference evidence="1" key="1">
    <citation type="submission" date="2014-11" db="EMBL/GenBank/DDBJ databases">
        <authorList>
            <person name="Amaro Gonzalez C."/>
        </authorList>
    </citation>
    <scope>NUCLEOTIDE SEQUENCE</scope>
</reference>
<reference evidence="1" key="2">
    <citation type="journal article" date="2015" name="Fish Shellfish Immunol.">
        <title>Early steps in the European eel (Anguilla anguilla)-Vibrio vulnificus interaction in the gills: Role of the RtxA13 toxin.</title>
        <authorList>
            <person name="Callol A."/>
            <person name="Pajuelo D."/>
            <person name="Ebbesson L."/>
            <person name="Teles M."/>
            <person name="MacKenzie S."/>
            <person name="Amaro C."/>
        </authorList>
    </citation>
    <scope>NUCLEOTIDE SEQUENCE</scope>
</reference>
<sequence>MGLVFFSETHKHCTLHCIYELL</sequence>
<dbReference type="EMBL" id="GBXM01062157">
    <property type="protein sequence ID" value="JAH46420.1"/>
    <property type="molecule type" value="Transcribed_RNA"/>
</dbReference>
<name>A0A0E9T0H6_ANGAN</name>